<reference evidence="2" key="1">
    <citation type="journal article" date="2020" name="Fungal Divers.">
        <title>Resolving the Mortierellaceae phylogeny through synthesis of multi-gene phylogenetics and phylogenomics.</title>
        <authorList>
            <person name="Vandepol N."/>
            <person name="Liber J."/>
            <person name="Desiro A."/>
            <person name="Na H."/>
            <person name="Kennedy M."/>
            <person name="Barry K."/>
            <person name="Grigoriev I.V."/>
            <person name="Miller A.N."/>
            <person name="O'Donnell K."/>
            <person name="Stajich J.E."/>
            <person name="Bonito G."/>
        </authorList>
    </citation>
    <scope>NUCLEOTIDE SEQUENCE</scope>
    <source>
        <strain evidence="2">BC1065</strain>
    </source>
</reference>
<keyword evidence="2" id="KW-0675">Receptor</keyword>
<evidence type="ECO:0000313" key="2">
    <source>
        <dbReference type="EMBL" id="KAG0262795.1"/>
    </source>
</evidence>
<evidence type="ECO:0000313" key="3">
    <source>
        <dbReference type="Proteomes" id="UP000807716"/>
    </source>
</evidence>
<organism evidence="2 3">
    <name type="scientific">Actinomortierella ambigua</name>
    <dbReference type="NCBI Taxonomy" id="1343610"/>
    <lineage>
        <taxon>Eukaryota</taxon>
        <taxon>Fungi</taxon>
        <taxon>Fungi incertae sedis</taxon>
        <taxon>Mucoromycota</taxon>
        <taxon>Mortierellomycotina</taxon>
        <taxon>Mortierellomycetes</taxon>
        <taxon>Mortierellales</taxon>
        <taxon>Mortierellaceae</taxon>
        <taxon>Actinomortierella</taxon>
    </lineage>
</organism>
<name>A0A9P6QA69_9FUNG</name>
<dbReference type="InterPro" id="IPR008979">
    <property type="entry name" value="Galactose-bd-like_sf"/>
</dbReference>
<dbReference type="AlphaFoldDB" id="A0A9P6QA69"/>
<dbReference type="OrthoDB" id="10052260at2759"/>
<sequence>MTSLLTSDCRIKVSSVLNRETTLYGKQFLTDGNEETCWNSDSGTPQFIVVDFGRSVLINTIQLMFQGGFVGKSCLVQTWQPDSGDWADMTRFYPEDINPLQTFPIVVDAPSTAATTSRIKIVFETSTDFFGRITVYKLDILGQEA</sequence>
<dbReference type="EMBL" id="JAAAJB010000177">
    <property type="protein sequence ID" value="KAG0262795.1"/>
    <property type="molecule type" value="Genomic_DNA"/>
</dbReference>
<protein>
    <submittedName>
        <fullName evidence="2">Nuclear receptor 2C2-associated protein</fullName>
    </submittedName>
</protein>
<evidence type="ECO:0000259" key="1">
    <source>
        <dbReference type="PROSITE" id="PS50022"/>
    </source>
</evidence>
<feature type="domain" description="F5/8 type C" evidence="1">
    <location>
        <begin position="1"/>
        <end position="143"/>
    </location>
</feature>
<accession>A0A9P6QA69</accession>
<gene>
    <name evidence="2" type="primary">NR2C2AP</name>
    <name evidence="2" type="ORF">DFQ27_002108</name>
</gene>
<dbReference type="Pfam" id="PF22633">
    <property type="entry name" value="F5_F8_type_C_2"/>
    <property type="match status" value="1"/>
</dbReference>
<dbReference type="Gene3D" id="2.60.120.260">
    <property type="entry name" value="Galactose-binding domain-like"/>
    <property type="match status" value="1"/>
</dbReference>
<comment type="caution">
    <text evidence="2">The sequence shown here is derived from an EMBL/GenBank/DDBJ whole genome shotgun (WGS) entry which is preliminary data.</text>
</comment>
<dbReference type="Proteomes" id="UP000807716">
    <property type="component" value="Unassembled WGS sequence"/>
</dbReference>
<dbReference type="InterPro" id="IPR000421">
    <property type="entry name" value="FA58C"/>
</dbReference>
<dbReference type="SUPFAM" id="SSF49785">
    <property type="entry name" value="Galactose-binding domain-like"/>
    <property type="match status" value="1"/>
</dbReference>
<keyword evidence="3" id="KW-1185">Reference proteome</keyword>
<proteinExistence type="predicted"/>
<dbReference type="PROSITE" id="PS50022">
    <property type="entry name" value="FA58C_3"/>
    <property type="match status" value="1"/>
</dbReference>